<evidence type="ECO:0000256" key="3">
    <source>
        <dbReference type="ARBA" id="ARBA00022989"/>
    </source>
</evidence>
<protein>
    <recommendedName>
        <fullName evidence="6">O-antigen ligase-related domain-containing protein</fullName>
    </recommendedName>
</protein>
<dbReference type="PANTHER" id="PTHR37422:SF17">
    <property type="entry name" value="O-ANTIGEN LIGASE"/>
    <property type="match status" value="1"/>
</dbReference>
<keyword evidence="2 5" id="KW-0812">Transmembrane</keyword>
<feature type="domain" description="O-antigen ligase-related" evidence="6">
    <location>
        <begin position="209"/>
        <end position="345"/>
    </location>
</feature>
<dbReference type="AlphaFoldDB" id="A0A1F6NY32"/>
<evidence type="ECO:0000313" key="7">
    <source>
        <dbReference type="EMBL" id="OGH88842.1"/>
    </source>
</evidence>
<feature type="transmembrane region" description="Helical" evidence="5">
    <location>
        <begin position="175"/>
        <end position="195"/>
    </location>
</feature>
<accession>A0A1F6NY32</accession>
<feature type="transmembrane region" description="Helical" evidence="5">
    <location>
        <begin position="106"/>
        <end position="124"/>
    </location>
</feature>
<feature type="transmembrane region" description="Helical" evidence="5">
    <location>
        <begin position="328"/>
        <end position="352"/>
    </location>
</feature>
<keyword evidence="3 5" id="KW-1133">Transmembrane helix</keyword>
<feature type="transmembrane region" description="Helical" evidence="5">
    <location>
        <begin position="136"/>
        <end position="155"/>
    </location>
</feature>
<evidence type="ECO:0000259" key="6">
    <source>
        <dbReference type="Pfam" id="PF04932"/>
    </source>
</evidence>
<evidence type="ECO:0000256" key="1">
    <source>
        <dbReference type="ARBA" id="ARBA00004141"/>
    </source>
</evidence>
<dbReference type="EMBL" id="MFRC01000060">
    <property type="protein sequence ID" value="OGH88842.1"/>
    <property type="molecule type" value="Genomic_DNA"/>
</dbReference>
<feature type="transmembrane region" description="Helical" evidence="5">
    <location>
        <begin position="246"/>
        <end position="264"/>
    </location>
</feature>
<evidence type="ECO:0000256" key="5">
    <source>
        <dbReference type="SAM" id="Phobius"/>
    </source>
</evidence>
<evidence type="ECO:0000256" key="2">
    <source>
        <dbReference type="ARBA" id="ARBA00022692"/>
    </source>
</evidence>
<dbReference type="InterPro" id="IPR007016">
    <property type="entry name" value="O-antigen_ligase-rel_domated"/>
</dbReference>
<gene>
    <name evidence="7" type="ORF">A2537_02580</name>
</gene>
<evidence type="ECO:0000256" key="4">
    <source>
        <dbReference type="ARBA" id="ARBA00023136"/>
    </source>
</evidence>
<reference evidence="7 8" key="1">
    <citation type="journal article" date="2016" name="Nat. Commun.">
        <title>Thousands of microbial genomes shed light on interconnected biogeochemical processes in an aquifer system.</title>
        <authorList>
            <person name="Anantharaman K."/>
            <person name="Brown C.T."/>
            <person name="Hug L.A."/>
            <person name="Sharon I."/>
            <person name="Castelle C.J."/>
            <person name="Probst A.J."/>
            <person name="Thomas B.C."/>
            <person name="Singh A."/>
            <person name="Wilkins M.J."/>
            <person name="Karaoz U."/>
            <person name="Brodie E.L."/>
            <person name="Williams K.H."/>
            <person name="Hubbard S.S."/>
            <person name="Banfield J.F."/>
        </authorList>
    </citation>
    <scope>NUCLEOTIDE SEQUENCE [LARGE SCALE GENOMIC DNA]</scope>
</reference>
<comment type="subcellular location">
    <subcellularLocation>
        <location evidence="1">Membrane</location>
        <topology evidence="1">Multi-pass membrane protein</topology>
    </subcellularLocation>
</comment>
<dbReference type="Proteomes" id="UP000178490">
    <property type="component" value="Unassembled WGS sequence"/>
</dbReference>
<dbReference type="PANTHER" id="PTHR37422">
    <property type="entry name" value="TEICHURONIC ACID BIOSYNTHESIS PROTEIN TUAE"/>
    <property type="match status" value="1"/>
</dbReference>
<keyword evidence="4 5" id="KW-0472">Membrane</keyword>
<proteinExistence type="predicted"/>
<feature type="transmembrane region" description="Helical" evidence="5">
    <location>
        <begin position="81"/>
        <end position="100"/>
    </location>
</feature>
<sequence>MLPIVILYFILFCLLAQRNFKMATGLLIILLPSYFVRFSIGPLPSTILEVSFGALFLVWVIKYFRQDANELRRFYSEQKSLVWLVFLLLSFSTLGIFISWEPLKSLGVWRAYFLEPILFFIVMVGRRKEIKKDDLILFLSLSTVSISIVAILQKITGQPILSTLLKPDAQGRATSFFTTPNAIGLYIAPIIPFIIYGIKSSSPKKRYILIFVLALVAIALSLSEGAIVALGVAIVAVLFLLGYKKIASSLVLIGILTVMFIAPVQQSILFKNRSGQNRLTLWGYTLTYLNKKPTNFVYGAGMSQFFRKIQRPVNDFKVMESQIFPHNIILNFWSEIGLFGTMFFFAIYIFAIRLSWKIYKKEKYLGITFLMCLLIFFVHGLVDVSYFKNDLSFLWWIVLAIISI</sequence>
<dbReference type="GO" id="GO:0016020">
    <property type="term" value="C:membrane"/>
    <property type="evidence" value="ECO:0007669"/>
    <property type="project" value="UniProtKB-SubCell"/>
</dbReference>
<organism evidence="7 8">
    <name type="scientific">Candidatus Magasanikbacteria bacterium RIFOXYD2_FULL_36_9</name>
    <dbReference type="NCBI Taxonomy" id="1798707"/>
    <lineage>
        <taxon>Bacteria</taxon>
        <taxon>Candidatus Magasanikiibacteriota</taxon>
    </lineage>
</organism>
<comment type="caution">
    <text evidence="7">The sequence shown here is derived from an EMBL/GenBank/DDBJ whole genome shotgun (WGS) entry which is preliminary data.</text>
</comment>
<feature type="transmembrane region" description="Helical" evidence="5">
    <location>
        <begin position="40"/>
        <end position="61"/>
    </location>
</feature>
<dbReference type="InterPro" id="IPR051533">
    <property type="entry name" value="WaaL-like"/>
</dbReference>
<dbReference type="Pfam" id="PF04932">
    <property type="entry name" value="Wzy_C"/>
    <property type="match status" value="1"/>
</dbReference>
<feature type="transmembrane region" description="Helical" evidence="5">
    <location>
        <begin position="207"/>
        <end position="240"/>
    </location>
</feature>
<feature type="transmembrane region" description="Helical" evidence="5">
    <location>
        <begin position="364"/>
        <end position="382"/>
    </location>
</feature>
<evidence type="ECO:0000313" key="8">
    <source>
        <dbReference type="Proteomes" id="UP000178490"/>
    </source>
</evidence>
<name>A0A1F6NY32_9BACT</name>